<dbReference type="EMBL" id="GBXM01066604">
    <property type="protein sequence ID" value="JAH41973.1"/>
    <property type="molecule type" value="Transcribed_RNA"/>
</dbReference>
<dbReference type="AlphaFoldDB" id="A0A0E9SN83"/>
<sequence>MVEGTDQAGQMEFPFLCFVTSCIAQAPCPTSVNQHRLLIQVQSQQRCLHPVPQENTQVQYISASPSLPLV</sequence>
<reference evidence="1" key="1">
    <citation type="submission" date="2014-11" db="EMBL/GenBank/DDBJ databases">
        <authorList>
            <person name="Amaro Gonzalez C."/>
        </authorList>
    </citation>
    <scope>NUCLEOTIDE SEQUENCE</scope>
</reference>
<name>A0A0E9SN83_ANGAN</name>
<evidence type="ECO:0000313" key="1">
    <source>
        <dbReference type="EMBL" id="JAH41973.1"/>
    </source>
</evidence>
<protein>
    <submittedName>
        <fullName evidence="1">Uncharacterized protein</fullName>
    </submittedName>
</protein>
<proteinExistence type="predicted"/>
<organism evidence="1">
    <name type="scientific">Anguilla anguilla</name>
    <name type="common">European freshwater eel</name>
    <name type="synonym">Muraena anguilla</name>
    <dbReference type="NCBI Taxonomy" id="7936"/>
    <lineage>
        <taxon>Eukaryota</taxon>
        <taxon>Metazoa</taxon>
        <taxon>Chordata</taxon>
        <taxon>Craniata</taxon>
        <taxon>Vertebrata</taxon>
        <taxon>Euteleostomi</taxon>
        <taxon>Actinopterygii</taxon>
        <taxon>Neopterygii</taxon>
        <taxon>Teleostei</taxon>
        <taxon>Anguilliformes</taxon>
        <taxon>Anguillidae</taxon>
        <taxon>Anguilla</taxon>
    </lineage>
</organism>
<reference evidence="1" key="2">
    <citation type="journal article" date="2015" name="Fish Shellfish Immunol.">
        <title>Early steps in the European eel (Anguilla anguilla)-Vibrio vulnificus interaction in the gills: Role of the RtxA13 toxin.</title>
        <authorList>
            <person name="Callol A."/>
            <person name="Pajuelo D."/>
            <person name="Ebbesson L."/>
            <person name="Teles M."/>
            <person name="MacKenzie S."/>
            <person name="Amaro C."/>
        </authorList>
    </citation>
    <scope>NUCLEOTIDE SEQUENCE</scope>
</reference>
<accession>A0A0E9SN83</accession>